<evidence type="ECO:0000256" key="1">
    <source>
        <dbReference type="ARBA" id="ARBA00010944"/>
    </source>
</evidence>
<dbReference type="Proteomes" id="UP000314616">
    <property type="component" value="Chromosome"/>
</dbReference>
<proteinExistence type="inferred from homology"/>
<sequence>MRWLVAGAMGMLGTDVVQRLDGAHEVRALGRAELDITDPESVAAVVNDVDVVVNCAAWTAVDAAETEESAAFALNAVGPQLLARAAAAAGARMVQVSTDYVFDGSASSPYREDTPLSPASAYGRTKGAGEWAVRAESDDHLIVRTAWLYGAHGGCFPKTMARLAAERDELQVVVDQVGQPTWTADVADLIVRLVEATAPSGTYHATSAGEVSWHGFTREIVSTLGKDPEMVKETSSEAFVRPAPRPAYSVLGHEALEPAGVSPIGNWRERWQAAAPSVLDLG</sequence>
<dbReference type="PANTHER" id="PTHR10491">
    <property type="entry name" value="DTDP-4-DEHYDRORHAMNOSE REDUCTASE"/>
    <property type="match status" value="1"/>
</dbReference>
<dbReference type="GO" id="GO:0019305">
    <property type="term" value="P:dTDP-rhamnose biosynthetic process"/>
    <property type="evidence" value="ECO:0007669"/>
    <property type="project" value="UniProtKB-UniPathway"/>
</dbReference>
<dbReference type="UniPathway" id="UPA00124"/>
<organism evidence="4 5">
    <name type="scientific">Georgenia yuyongxinii</name>
    <dbReference type="NCBI Taxonomy" id="2589797"/>
    <lineage>
        <taxon>Bacteria</taxon>
        <taxon>Bacillati</taxon>
        <taxon>Actinomycetota</taxon>
        <taxon>Actinomycetes</taxon>
        <taxon>Micrococcales</taxon>
        <taxon>Bogoriellaceae</taxon>
        <taxon>Georgenia</taxon>
    </lineage>
</organism>
<protein>
    <recommendedName>
        <fullName evidence="2">dTDP-4-dehydrorhamnose reductase</fullName>
        <ecNumber evidence="2">1.1.1.133</ecNumber>
    </recommendedName>
</protein>
<dbReference type="InterPro" id="IPR005913">
    <property type="entry name" value="dTDP_dehydrorham_reduct"/>
</dbReference>
<dbReference type="GO" id="GO:0008831">
    <property type="term" value="F:dTDP-4-dehydrorhamnose reductase activity"/>
    <property type="evidence" value="ECO:0007669"/>
    <property type="project" value="UniProtKB-EC"/>
</dbReference>
<dbReference type="InterPro" id="IPR029903">
    <property type="entry name" value="RmlD-like-bd"/>
</dbReference>
<evidence type="ECO:0000313" key="4">
    <source>
        <dbReference type="EMBL" id="QDC25586.1"/>
    </source>
</evidence>
<dbReference type="Pfam" id="PF04321">
    <property type="entry name" value="RmlD_sub_bind"/>
    <property type="match status" value="1"/>
</dbReference>
<dbReference type="GO" id="GO:0005829">
    <property type="term" value="C:cytosol"/>
    <property type="evidence" value="ECO:0007669"/>
    <property type="project" value="TreeGrafter"/>
</dbReference>
<dbReference type="Gene3D" id="3.90.25.10">
    <property type="entry name" value="UDP-galactose 4-epimerase, domain 1"/>
    <property type="match status" value="1"/>
</dbReference>
<accession>A0A5B8CBN5</accession>
<comment type="function">
    <text evidence="2">Catalyzes the reduction of dTDP-6-deoxy-L-lyxo-4-hexulose to yield dTDP-L-rhamnose.</text>
</comment>
<dbReference type="OrthoDB" id="9803892at2"/>
<evidence type="ECO:0000259" key="3">
    <source>
        <dbReference type="Pfam" id="PF04321"/>
    </source>
</evidence>
<dbReference type="SUPFAM" id="SSF51735">
    <property type="entry name" value="NAD(P)-binding Rossmann-fold domains"/>
    <property type="match status" value="1"/>
</dbReference>
<feature type="domain" description="RmlD-like substrate binding" evidence="3">
    <location>
        <begin position="1"/>
        <end position="273"/>
    </location>
</feature>
<dbReference type="PANTHER" id="PTHR10491:SF4">
    <property type="entry name" value="METHIONINE ADENOSYLTRANSFERASE 2 SUBUNIT BETA"/>
    <property type="match status" value="1"/>
</dbReference>
<dbReference type="InterPro" id="IPR036291">
    <property type="entry name" value="NAD(P)-bd_dom_sf"/>
</dbReference>
<evidence type="ECO:0000256" key="2">
    <source>
        <dbReference type="RuleBase" id="RU364082"/>
    </source>
</evidence>
<comment type="similarity">
    <text evidence="1 2">Belongs to the dTDP-4-dehydrorhamnose reductase family.</text>
</comment>
<dbReference type="Gene3D" id="3.40.50.720">
    <property type="entry name" value="NAD(P)-binding Rossmann-like Domain"/>
    <property type="match status" value="1"/>
</dbReference>
<dbReference type="KEGG" id="gyu:FE374_14095"/>
<name>A0A5B8CBN5_9MICO</name>
<evidence type="ECO:0000313" key="5">
    <source>
        <dbReference type="Proteomes" id="UP000314616"/>
    </source>
</evidence>
<keyword evidence="2" id="KW-0521">NADP</keyword>
<dbReference type="EMBL" id="CP040915">
    <property type="protein sequence ID" value="QDC25586.1"/>
    <property type="molecule type" value="Genomic_DNA"/>
</dbReference>
<dbReference type="CDD" id="cd05254">
    <property type="entry name" value="dTDP_HR_like_SDR_e"/>
    <property type="match status" value="1"/>
</dbReference>
<comment type="pathway">
    <text evidence="2">Carbohydrate biosynthesis; dTDP-L-rhamnose biosynthesis.</text>
</comment>
<dbReference type="AlphaFoldDB" id="A0A5B8CBN5"/>
<gene>
    <name evidence="4" type="primary">rfbD</name>
    <name evidence="4" type="ORF">FE374_14095</name>
</gene>
<dbReference type="RefSeq" id="WP_139929836.1">
    <property type="nucleotide sequence ID" value="NZ_CP040915.1"/>
</dbReference>
<dbReference type="NCBIfam" id="TIGR01214">
    <property type="entry name" value="rmlD"/>
    <property type="match status" value="1"/>
</dbReference>
<reference evidence="4 5" key="1">
    <citation type="submission" date="2019-05" db="EMBL/GenBank/DDBJ databases">
        <title>Georgenia *** sp. nov., and Georgenia *** sp. nov., isolated from the intestinal contents of plateau pika (Ochotona curzoniae) in the Qinghai-Tibet plateau of China.</title>
        <authorList>
            <person name="Tian Z."/>
        </authorList>
    </citation>
    <scope>NUCLEOTIDE SEQUENCE [LARGE SCALE GENOMIC DNA]</scope>
    <source>
        <strain evidence="4 5">Z443</strain>
    </source>
</reference>
<dbReference type="EC" id="1.1.1.133" evidence="2"/>
<keyword evidence="2 4" id="KW-0560">Oxidoreductase</keyword>